<protein>
    <submittedName>
        <fullName evidence="1">Uncharacterized protein</fullName>
    </submittedName>
</protein>
<comment type="caution">
    <text evidence="1">The sequence shown here is derived from an EMBL/GenBank/DDBJ whole genome shotgun (WGS) entry which is preliminary data.</text>
</comment>
<gene>
    <name evidence="1" type="ORF">DSM106972_064410</name>
</gene>
<organism evidence="1 2">
    <name type="scientific">Dulcicalothrix desertica PCC 7102</name>
    <dbReference type="NCBI Taxonomy" id="232991"/>
    <lineage>
        <taxon>Bacteria</taxon>
        <taxon>Bacillati</taxon>
        <taxon>Cyanobacteriota</taxon>
        <taxon>Cyanophyceae</taxon>
        <taxon>Nostocales</taxon>
        <taxon>Calotrichaceae</taxon>
        <taxon>Dulcicalothrix</taxon>
    </lineage>
</organism>
<keyword evidence="2" id="KW-1185">Reference proteome</keyword>
<accession>A0A433V6Y8</accession>
<evidence type="ECO:0000313" key="2">
    <source>
        <dbReference type="Proteomes" id="UP000271624"/>
    </source>
</evidence>
<dbReference type="OrthoDB" id="489057at2"/>
<dbReference type="Proteomes" id="UP000271624">
    <property type="component" value="Unassembled WGS sequence"/>
</dbReference>
<evidence type="ECO:0000313" key="1">
    <source>
        <dbReference type="EMBL" id="RUT01818.1"/>
    </source>
</evidence>
<name>A0A433V6Y8_9CYAN</name>
<proteinExistence type="predicted"/>
<reference evidence="1" key="2">
    <citation type="journal article" date="2019" name="Genome Biol. Evol.">
        <title>Day and night: Metabolic profiles and evolutionary relationships of six axenic non-marine cyanobacteria.</title>
        <authorList>
            <person name="Will S.E."/>
            <person name="Henke P."/>
            <person name="Boedeker C."/>
            <person name="Huang S."/>
            <person name="Brinkmann H."/>
            <person name="Rohde M."/>
            <person name="Jarek M."/>
            <person name="Friedl T."/>
            <person name="Seufert S."/>
            <person name="Schumacher M."/>
            <person name="Overmann J."/>
            <person name="Neumann-Schaal M."/>
            <person name="Petersen J."/>
        </authorList>
    </citation>
    <scope>NUCLEOTIDE SEQUENCE [LARGE SCALE GENOMIC DNA]</scope>
    <source>
        <strain evidence="1">PCC 7102</strain>
    </source>
</reference>
<dbReference type="RefSeq" id="WP_019488573.1">
    <property type="nucleotide sequence ID" value="NZ_RSCL01000018.1"/>
</dbReference>
<dbReference type="AlphaFoldDB" id="A0A433V6Y8"/>
<dbReference type="EMBL" id="RSCL01000018">
    <property type="protein sequence ID" value="RUT01818.1"/>
    <property type="molecule type" value="Genomic_DNA"/>
</dbReference>
<sequence>MITQDCVDVNSVETDESLRRQIQIKTTQLEIARHSNMHLVAETLQQQLDELDKNRNFNALMTLFDD</sequence>
<reference evidence="1" key="1">
    <citation type="submission" date="2018-12" db="EMBL/GenBank/DDBJ databases">
        <authorList>
            <person name="Will S."/>
            <person name="Neumann-Schaal M."/>
            <person name="Henke P."/>
        </authorList>
    </citation>
    <scope>NUCLEOTIDE SEQUENCE</scope>
    <source>
        <strain evidence="1">PCC 7102</strain>
    </source>
</reference>